<dbReference type="InterPro" id="IPR010559">
    <property type="entry name" value="Sig_transdc_His_kin_internal"/>
</dbReference>
<evidence type="ECO:0000259" key="2">
    <source>
        <dbReference type="Pfam" id="PF02518"/>
    </source>
</evidence>
<dbReference type="InterPro" id="IPR036890">
    <property type="entry name" value="HATPase_C_sf"/>
</dbReference>
<dbReference type="SUPFAM" id="SSF55874">
    <property type="entry name" value="ATPase domain of HSP90 chaperone/DNA topoisomerase II/histidine kinase"/>
    <property type="match status" value="1"/>
</dbReference>
<evidence type="ECO:0000256" key="1">
    <source>
        <dbReference type="SAM" id="Phobius"/>
    </source>
</evidence>
<keyword evidence="4" id="KW-0808">Transferase</keyword>
<accession>A0ABM6U2U6</accession>
<gene>
    <name evidence="4" type="ORF">C4N18_04885</name>
</gene>
<dbReference type="Pfam" id="PF02518">
    <property type="entry name" value="HATPase_c"/>
    <property type="match status" value="1"/>
</dbReference>
<dbReference type="PANTHER" id="PTHR34220">
    <property type="entry name" value="SENSOR HISTIDINE KINASE YPDA"/>
    <property type="match status" value="1"/>
</dbReference>
<evidence type="ECO:0000313" key="5">
    <source>
        <dbReference type="Proteomes" id="UP000241238"/>
    </source>
</evidence>
<dbReference type="InterPro" id="IPR050640">
    <property type="entry name" value="Bact_2-comp_sensor_kinase"/>
</dbReference>
<organism evidence="4 5">
    <name type="scientific">Fusobacterium varium ATCC 27725</name>
    <dbReference type="NCBI Taxonomy" id="469618"/>
    <lineage>
        <taxon>Bacteria</taxon>
        <taxon>Fusobacteriati</taxon>
        <taxon>Fusobacteriota</taxon>
        <taxon>Fusobacteriia</taxon>
        <taxon>Fusobacteriales</taxon>
        <taxon>Fusobacteriaceae</taxon>
        <taxon>Fusobacterium</taxon>
    </lineage>
</organism>
<feature type="transmembrane region" description="Helical" evidence="1">
    <location>
        <begin position="99"/>
        <end position="116"/>
    </location>
</feature>
<evidence type="ECO:0000259" key="3">
    <source>
        <dbReference type="Pfam" id="PF06580"/>
    </source>
</evidence>
<dbReference type="PANTHER" id="PTHR34220:SF7">
    <property type="entry name" value="SENSOR HISTIDINE KINASE YPDA"/>
    <property type="match status" value="1"/>
</dbReference>
<keyword evidence="1" id="KW-0812">Transmembrane</keyword>
<dbReference type="Pfam" id="PF06580">
    <property type="entry name" value="His_kinase"/>
    <property type="match status" value="1"/>
</dbReference>
<proteinExistence type="predicted"/>
<dbReference type="InterPro" id="IPR003594">
    <property type="entry name" value="HATPase_dom"/>
</dbReference>
<dbReference type="Proteomes" id="UP000241238">
    <property type="component" value="Chromosome"/>
</dbReference>
<dbReference type="GeneID" id="77467319"/>
<dbReference type="RefSeq" id="WP_005951745.1">
    <property type="nucleotide sequence ID" value="NZ_CP028103.1"/>
</dbReference>
<keyword evidence="1" id="KW-1133">Transmembrane helix</keyword>
<feature type="domain" description="Histidine kinase/HSP90-like ATPase" evidence="2">
    <location>
        <begin position="322"/>
        <end position="413"/>
    </location>
</feature>
<feature type="transmembrane region" description="Helical" evidence="1">
    <location>
        <begin position="12"/>
        <end position="29"/>
    </location>
</feature>
<dbReference type="GO" id="GO:0016301">
    <property type="term" value="F:kinase activity"/>
    <property type="evidence" value="ECO:0007669"/>
    <property type="project" value="UniProtKB-KW"/>
</dbReference>
<evidence type="ECO:0000313" key="4">
    <source>
        <dbReference type="EMBL" id="AVQ30587.1"/>
    </source>
</evidence>
<feature type="transmembrane region" description="Helical" evidence="1">
    <location>
        <begin position="166"/>
        <end position="184"/>
    </location>
</feature>
<feature type="transmembrane region" description="Helical" evidence="1">
    <location>
        <begin position="41"/>
        <end position="60"/>
    </location>
</feature>
<feature type="transmembrane region" description="Helical" evidence="1">
    <location>
        <begin position="136"/>
        <end position="154"/>
    </location>
</feature>
<keyword evidence="1" id="KW-0472">Membrane</keyword>
<keyword evidence="4" id="KW-0418">Kinase</keyword>
<dbReference type="EMBL" id="CP028103">
    <property type="protein sequence ID" value="AVQ30587.1"/>
    <property type="molecule type" value="Genomic_DNA"/>
</dbReference>
<sequence>MKEMYLQNYLVENYTLIAMVVGTYFVVSMKSAVDIFIKKRMVINMTLLLILSIAEFYMNYLKDQAMIGLSFIIIGIIYYSLKPLVMAIVINIVEPKNKLIYIPVIINFFFYCYAFLKNKVFYFGFEGNIELGLWGYAFIVTNWVYWIIFLLVLNLKFYKNTDVNHLQAFFCIAWLMTANIMESIGVRPGIFNETYAVAFLFYYLVIHVRISQRVNEEKEIKIREQRMSLMLSQIQPHFLYNTLNTITALCRANPKLAEETTIKFSGYLRENMYNMGENDTQLFSKELEHTNVYLDIEKLRFGDRVNVEYDIKSDDFNMPTLTLQPIVENAVKHGICNKLEGGTIKISTEKKGRDHIITISDNGIGFEIEKVLSDGKSHVGIHNVKERLKNIVKAELEITSFIGIGTIVKIIIPGERKGIRLESGKRREIFSIGR</sequence>
<name>A0ABM6U2U6_FUSVA</name>
<dbReference type="Gene3D" id="3.30.565.10">
    <property type="entry name" value="Histidine kinase-like ATPase, C-terminal domain"/>
    <property type="match status" value="1"/>
</dbReference>
<feature type="transmembrane region" description="Helical" evidence="1">
    <location>
        <begin position="66"/>
        <end position="92"/>
    </location>
</feature>
<feature type="domain" description="Signal transduction histidine kinase internal region" evidence="3">
    <location>
        <begin position="227"/>
        <end position="305"/>
    </location>
</feature>
<protein>
    <submittedName>
        <fullName evidence="4">Sensor histidine kinase</fullName>
    </submittedName>
</protein>
<keyword evidence="5" id="KW-1185">Reference proteome</keyword>
<reference evidence="5" key="1">
    <citation type="journal article" date="2018" name="MSphere">
        <title>Fusobacterium Genomics Using MinION and Illumina Sequencing Enables Genome Completion and Correction.</title>
        <authorList>
            <person name="Todd S.M."/>
            <person name="Settlage R.E."/>
            <person name="Lahmers K.K."/>
            <person name="Slade D.J."/>
        </authorList>
    </citation>
    <scope>NUCLEOTIDE SEQUENCE [LARGE SCALE GENOMIC DNA]</scope>
    <source>
        <strain evidence="5">ATCC 27725</strain>
    </source>
</reference>
<feature type="transmembrane region" description="Helical" evidence="1">
    <location>
        <begin position="190"/>
        <end position="208"/>
    </location>
</feature>